<dbReference type="AlphaFoldDB" id="A0A8X6Y5N8"/>
<protein>
    <submittedName>
        <fullName evidence="1">Uncharacterized protein</fullName>
    </submittedName>
</protein>
<keyword evidence="2" id="KW-1185">Reference proteome</keyword>
<reference evidence="1" key="1">
    <citation type="submission" date="2020-08" db="EMBL/GenBank/DDBJ databases">
        <title>Multicomponent nature underlies the extraordinary mechanical properties of spider dragline silk.</title>
        <authorList>
            <person name="Kono N."/>
            <person name="Nakamura H."/>
            <person name="Mori M."/>
            <person name="Yoshida Y."/>
            <person name="Ohtoshi R."/>
            <person name="Malay A.D."/>
            <person name="Moran D.A.P."/>
            <person name="Tomita M."/>
            <person name="Numata K."/>
            <person name="Arakawa K."/>
        </authorList>
    </citation>
    <scope>NUCLEOTIDE SEQUENCE</scope>
</reference>
<proteinExistence type="predicted"/>
<organism evidence="1 2">
    <name type="scientific">Trichonephila inaurata madagascariensis</name>
    <dbReference type="NCBI Taxonomy" id="2747483"/>
    <lineage>
        <taxon>Eukaryota</taxon>
        <taxon>Metazoa</taxon>
        <taxon>Ecdysozoa</taxon>
        <taxon>Arthropoda</taxon>
        <taxon>Chelicerata</taxon>
        <taxon>Arachnida</taxon>
        <taxon>Araneae</taxon>
        <taxon>Araneomorphae</taxon>
        <taxon>Entelegynae</taxon>
        <taxon>Araneoidea</taxon>
        <taxon>Nephilidae</taxon>
        <taxon>Trichonephila</taxon>
        <taxon>Trichonephila inaurata</taxon>
    </lineage>
</organism>
<sequence length="119" mass="14027">MKERKRKGKTGVSLLPVSLRDSSRIPGVLCSPFYIKIPKRPFINRRLASSQRLHFSFQIKERGFLGKHSFSQKSHANRLPDYPEALRTLESHWSIFFLFKRLVNGEKCEWRVIDIGRRD</sequence>
<evidence type="ECO:0000313" key="2">
    <source>
        <dbReference type="Proteomes" id="UP000886998"/>
    </source>
</evidence>
<name>A0A8X6Y5N8_9ARAC</name>
<gene>
    <name evidence="1" type="ORF">TNIN_329441</name>
</gene>
<dbReference type="Proteomes" id="UP000886998">
    <property type="component" value="Unassembled WGS sequence"/>
</dbReference>
<dbReference type="EMBL" id="BMAV01016097">
    <property type="protein sequence ID" value="GFY66536.1"/>
    <property type="molecule type" value="Genomic_DNA"/>
</dbReference>
<accession>A0A8X6Y5N8</accession>
<comment type="caution">
    <text evidence="1">The sequence shown here is derived from an EMBL/GenBank/DDBJ whole genome shotgun (WGS) entry which is preliminary data.</text>
</comment>
<evidence type="ECO:0000313" key="1">
    <source>
        <dbReference type="EMBL" id="GFY66536.1"/>
    </source>
</evidence>